<organism evidence="3 4">
    <name type="scientific">Corynebacterium phoceense</name>
    <dbReference type="NCBI Taxonomy" id="1686286"/>
    <lineage>
        <taxon>Bacteria</taxon>
        <taxon>Bacillati</taxon>
        <taxon>Actinomycetota</taxon>
        <taxon>Actinomycetes</taxon>
        <taxon>Mycobacteriales</taxon>
        <taxon>Corynebacteriaceae</taxon>
        <taxon>Corynebacterium</taxon>
    </lineage>
</organism>
<dbReference type="Proteomes" id="UP000318080">
    <property type="component" value="Unassembled WGS sequence"/>
</dbReference>
<evidence type="ECO:0000313" key="3">
    <source>
        <dbReference type="EMBL" id="TQE43705.1"/>
    </source>
</evidence>
<keyword evidence="4" id="KW-1185">Reference proteome</keyword>
<keyword evidence="1" id="KW-0059">Arsenical resistance</keyword>
<dbReference type="InterPro" id="IPR023485">
    <property type="entry name" value="Ptyr_pPase"/>
</dbReference>
<sequence>MPSVYFLCNSNRGKSQMAEALARKHAPEWETYSAGVKVTKSGAEGEVNQESVEALAEVGADMTHGQAEAVDPQLLRSVDHVVIVGGAELDWPEDATGKLERWEVSEPVDQDIHGMERMRIIRDEIDAHVRGLVGK</sequence>
<name>A0A540R7I1_9CORY</name>
<dbReference type="AlphaFoldDB" id="A0A540R7I1"/>
<dbReference type="Pfam" id="PF01451">
    <property type="entry name" value="LMWPc"/>
    <property type="match status" value="1"/>
</dbReference>
<dbReference type="InterPro" id="IPR036196">
    <property type="entry name" value="Ptyr_pPase_sf"/>
</dbReference>
<evidence type="ECO:0000313" key="4">
    <source>
        <dbReference type="Proteomes" id="UP000318080"/>
    </source>
</evidence>
<dbReference type="PANTHER" id="PTHR43428">
    <property type="entry name" value="ARSENATE REDUCTASE"/>
    <property type="match status" value="1"/>
</dbReference>
<dbReference type="SUPFAM" id="SSF52788">
    <property type="entry name" value="Phosphotyrosine protein phosphatases I"/>
    <property type="match status" value="1"/>
</dbReference>
<comment type="caution">
    <text evidence="3">The sequence shown here is derived from an EMBL/GenBank/DDBJ whole genome shotgun (WGS) entry which is preliminary data.</text>
</comment>
<gene>
    <name evidence="3" type="ORF">EJK80_05415</name>
</gene>
<evidence type="ECO:0000256" key="1">
    <source>
        <dbReference type="ARBA" id="ARBA00022849"/>
    </source>
</evidence>
<dbReference type="Gene3D" id="3.40.50.2300">
    <property type="match status" value="1"/>
</dbReference>
<protein>
    <submittedName>
        <fullName evidence="3">Low molecular weight phosphatase family protein</fullName>
    </submittedName>
</protein>
<reference evidence="3 4" key="1">
    <citation type="submission" date="2019-06" db="EMBL/GenBank/DDBJ databases">
        <title>Draft genome of C. phoceense Strain 272.</title>
        <authorList>
            <person name="Pacheco L.G.C."/>
            <person name="Barberis C.M."/>
            <person name="Almuzara M.N."/>
            <person name="Traglia G.M."/>
            <person name="Santos C.S."/>
            <person name="Rocha D.J.P.G."/>
            <person name="Aguiar E.R.G.R."/>
            <person name="Vay C.A."/>
        </authorList>
    </citation>
    <scope>NUCLEOTIDE SEQUENCE [LARGE SCALE GENOMIC DNA]</scope>
    <source>
        <strain evidence="3 4">272</strain>
    </source>
</reference>
<proteinExistence type="predicted"/>
<feature type="domain" description="Phosphotyrosine protein phosphatase I" evidence="2">
    <location>
        <begin position="2"/>
        <end position="135"/>
    </location>
</feature>
<dbReference type="GO" id="GO:0046685">
    <property type="term" value="P:response to arsenic-containing substance"/>
    <property type="evidence" value="ECO:0007669"/>
    <property type="project" value="UniProtKB-KW"/>
</dbReference>
<accession>A0A540R7I1</accession>
<evidence type="ECO:0000259" key="2">
    <source>
        <dbReference type="SMART" id="SM00226"/>
    </source>
</evidence>
<dbReference type="STRING" id="1686286.GCA_900092335_01522"/>
<dbReference type="PANTHER" id="PTHR43428:SF1">
    <property type="entry name" value="ARSENATE REDUCTASE"/>
    <property type="match status" value="1"/>
</dbReference>
<dbReference type="EMBL" id="VHIR01000006">
    <property type="protein sequence ID" value="TQE43705.1"/>
    <property type="molecule type" value="Genomic_DNA"/>
</dbReference>
<dbReference type="SMART" id="SM00226">
    <property type="entry name" value="LMWPc"/>
    <property type="match status" value="1"/>
</dbReference>